<evidence type="ECO:0000256" key="10">
    <source>
        <dbReference type="SAM" id="Phobius"/>
    </source>
</evidence>
<comment type="subcellular location">
    <subcellularLocation>
        <location evidence="1">Cell membrane</location>
        <topology evidence="1">Multi-pass membrane protein</topology>
    </subcellularLocation>
</comment>
<name>A0ABX4M8I4_9ACTO</name>
<feature type="transmembrane region" description="Helical" evidence="10">
    <location>
        <begin position="265"/>
        <end position="282"/>
    </location>
</feature>
<feature type="transmembrane region" description="Helical" evidence="10">
    <location>
        <begin position="288"/>
        <end position="315"/>
    </location>
</feature>
<dbReference type="InterPro" id="IPR051088">
    <property type="entry name" value="PTS_Sugar-EIIC/EIIB"/>
</dbReference>
<evidence type="ECO:0000313" key="13">
    <source>
        <dbReference type="Proteomes" id="UP000194577"/>
    </source>
</evidence>
<accession>A0ABX4M8I4</accession>
<feature type="domain" description="PTS EIIC type-3" evidence="11">
    <location>
        <begin position="8"/>
        <end position="419"/>
    </location>
</feature>
<feature type="transmembrane region" description="Helical" evidence="10">
    <location>
        <begin position="72"/>
        <end position="94"/>
    </location>
</feature>
<dbReference type="InterPro" id="IPR004796">
    <property type="entry name" value="PTS_IIC_cello"/>
</dbReference>
<sequence>MPSLSDRFSDGLTVVAEKVDENKYLNSLKNSFGYFLPFILVGSFASLLRSLVSSQETGLARWIPALANLDGAFTAMNFATMSFMTIPIVVLLGWQLAKRNGTPTHATAILCVAAYVTVVPQSVQALLEDGSDGGTAAGLGDGALGAQGLFIGIIWTVVITELFRWLSGIEALRIKMPDSVPPAIAQSFNSLIPVFLILTFSAVFGVLFRLGTGSYLNEWVYAVLQHPLEVIFQSSAGVILMALFSQLFWFLGIHGGLVISPIRNPLFATAIAANIAAVNAGAEPTQPLTYGFWVTFIVLGGAGGILGLTIVGALMSKQEDLRMISRIGFVPAICGISEPLVFGVPLVLNPLYAIPFIFNTGISAAIAMVAMNLGFIQANTVDVPFGVPVFINGFIGFGWQGVVVQAIILIATTLMWVPFVAIDDRRAAQESLDGESDPANQNDSKEAVPA</sequence>
<reference evidence="12 13" key="1">
    <citation type="submission" date="2017-10" db="EMBL/GenBank/DDBJ databases">
        <title>Draft genome sequence of cellulolytic Actinomyces sp CtC72 isolated from cattle rumen fluid.</title>
        <authorList>
            <person name="Joshi A.J."/>
            <person name="Vasudevan G."/>
            <person name="Lanjekar V.B."/>
            <person name="Hivarkar S."/>
            <person name="Engineer A."/>
            <person name="Pore S.D."/>
            <person name="Dhakephalkar P.K."/>
            <person name="Dagar S."/>
        </authorList>
    </citation>
    <scope>NUCLEOTIDE SEQUENCE [LARGE SCALE GENOMIC DNA]</scope>
    <source>
        <strain evidence="13">CtC72</strain>
    </source>
</reference>
<gene>
    <name evidence="12" type="ORF">BW737_014805</name>
</gene>
<dbReference type="RefSeq" id="WP_086614660.1">
    <property type="nucleotide sequence ID" value="NZ_MTPX02000082.1"/>
</dbReference>
<feature type="region of interest" description="Disordered" evidence="9">
    <location>
        <begin position="430"/>
        <end position="450"/>
    </location>
</feature>
<dbReference type="Proteomes" id="UP000194577">
    <property type="component" value="Unassembled WGS sequence"/>
</dbReference>
<dbReference type="PROSITE" id="PS51105">
    <property type="entry name" value="PTS_EIIC_TYPE_3"/>
    <property type="match status" value="1"/>
</dbReference>
<evidence type="ECO:0000256" key="9">
    <source>
        <dbReference type="SAM" id="MobiDB-lite"/>
    </source>
</evidence>
<dbReference type="PIRSF" id="PIRSF006351">
    <property type="entry name" value="PTS_EIIC-Cellobiose"/>
    <property type="match status" value="1"/>
</dbReference>
<evidence type="ECO:0000313" key="12">
    <source>
        <dbReference type="EMBL" id="PHP51726.1"/>
    </source>
</evidence>
<keyword evidence="2 8" id="KW-0813">Transport</keyword>
<evidence type="ECO:0000256" key="4">
    <source>
        <dbReference type="ARBA" id="ARBA00022597"/>
    </source>
</evidence>
<evidence type="ECO:0000256" key="7">
    <source>
        <dbReference type="ARBA" id="ARBA00023136"/>
    </source>
</evidence>
<feature type="transmembrane region" description="Helical" evidence="10">
    <location>
        <begin position="354"/>
        <end position="373"/>
    </location>
</feature>
<keyword evidence="4 8" id="KW-0762">Sugar transport</keyword>
<feature type="transmembrane region" description="Helical" evidence="10">
    <location>
        <begin position="32"/>
        <end position="52"/>
    </location>
</feature>
<organism evidence="12 13">
    <name type="scientific">Actinomyces ruminis</name>
    <dbReference type="NCBI Taxonomy" id="1937003"/>
    <lineage>
        <taxon>Bacteria</taxon>
        <taxon>Bacillati</taxon>
        <taxon>Actinomycetota</taxon>
        <taxon>Actinomycetes</taxon>
        <taxon>Actinomycetales</taxon>
        <taxon>Actinomycetaceae</taxon>
        <taxon>Actinomyces</taxon>
    </lineage>
</organism>
<keyword evidence="7 8" id="KW-0472">Membrane</keyword>
<dbReference type="EMBL" id="MTPX02000082">
    <property type="protein sequence ID" value="PHP51726.1"/>
    <property type="molecule type" value="Genomic_DNA"/>
</dbReference>
<feature type="transmembrane region" description="Helical" evidence="10">
    <location>
        <begin position="106"/>
        <end position="127"/>
    </location>
</feature>
<dbReference type="InterPro" id="IPR003352">
    <property type="entry name" value="PTS_EIIC"/>
</dbReference>
<feature type="transmembrane region" description="Helical" evidence="10">
    <location>
        <begin position="147"/>
        <end position="167"/>
    </location>
</feature>
<keyword evidence="13" id="KW-1185">Reference proteome</keyword>
<evidence type="ECO:0000256" key="8">
    <source>
        <dbReference type="PIRNR" id="PIRNR006351"/>
    </source>
</evidence>
<evidence type="ECO:0000256" key="3">
    <source>
        <dbReference type="ARBA" id="ARBA00022475"/>
    </source>
</evidence>
<proteinExistence type="predicted"/>
<comment type="caution">
    <text evidence="12">The sequence shown here is derived from an EMBL/GenBank/DDBJ whole genome shotgun (WGS) entry which is preliminary data.</text>
</comment>
<evidence type="ECO:0000256" key="5">
    <source>
        <dbReference type="ARBA" id="ARBA00022692"/>
    </source>
</evidence>
<dbReference type="Pfam" id="PF02378">
    <property type="entry name" value="PTS_EIIC"/>
    <property type="match status" value="1"/>
</dbReference>
<dbReference type="InterPro" id="IPR004501">
    <property type="entry name" value="PTS_EIIC_3"/>
</dbReference>
<feature type="transmembrane region" description="Helical" evidence="10">
    <location>
        <begin position="188"/>
        <end position="210"/>
    </location>
</feature>
<dbReference type="PANTHER" id="PTHR33989:SF4">
    <property type="entry name" value="PTS SYSTEM N,N'-DIACETYLCHITOBIOSE-SPECIFIC EIIC COMPONENT"/>
    <property type="match status" value="1"/>
</dbReference>
<dbReference type="PANTHER" id="PTHR33989">
    <property type="match status" value="1"/>
</dbReference>
<feature type="transmembrane region" description="Helical" evidence="10">
    <location>
        <begin position="230"/>
        <end position="253"/>
    </location>
</feature>
<keyword evidence="5 10" id="KW-0812">Transmembrane</keyword>
<dbReference type="NCBIfam" id="TIGR00410">
    <property type="entry name" value="lacE"/>
    <property type="match status" value="1"/>
</dbReference>
<protein>
    <recommendedName>
        <fullName evidence="8">Permease IIC component</fullName>
    </recommendedName>
</protein>
<evidence type="ECO:0000256" key="1">
    <source>
        <dbReference type="ARBA" id="ARBA00004651"/>
    </source>
</evidence>
<evidence type="ECO:0000259" key="11">
    <source>
        <dbReference type="PROSITE" id="PS51105"/>
    </source>
</evidence>
<evidence type="ECO:0000256" key="2">
    <source>
        <dbReference type="ARBA" id="ARBA00022448"/>
    </source>
</evidence>
<keyword evidence="3 8" id="KW-1003">Cell membrane</keyword>
<feature type="transmembrane region" description="Helical" evidence="10">
    <location>
        <begin position="327"/>
        <end position="348"/>
    </location>
</feature>
<keyword evidence="6 10" id="KW-1133">Transmembrane helix</keyword>
<comment type="function">
    <text evidence="8">The phosphoenolpyruvate-dependent sugar phosphotransferase system (PTS), a major carbohydrate active -transport system, catalyzes the phosphorylation of incoming sugar substrates concomitant with their translocation across the cell membrane.</text>
</comment>
<evidence type="ECO:0000256" key="6">
    <source>
        <dbReference type="ARBA" id="ARBA00022989"/>
    </source>
</evidence>